<name>A0A940P7E8_9ENTE</name>
<proteinExistence type="predicted"/>
<protein>
    <recommendedName>
        <fullName evidence="3">WxL domain-containing protein</fullName>
    </recommendedName>
</protein>
<evidence type="ECO:0000313" key="1">
    <source>
        <dbReference type="EMBL" id="MBP1042455.1"/>
    </source>
</evidence>
<gene>
    <name evidence="1" type="ORF">I6N95_15660</name>
</gene>
<sequence length="943" mass="104886">MKKHTKWRKTQSVMTSLVCCSFFSIILFSERMEVRAEEATTESTEQVVEKNDDGLEIKKGPSTRAWVSKKSAKYGSLYYGFDTTGNPNVKLYDSVTGKYIDHIHQGIDSTPNFNIQRATQWTFDESVAWKTGRLQVDTTTITETLTDSGQKRFTGIGVPTYTDTSNKGFSVEVSVEPYLDGILHTYVLRYDGTQPREIRPVKFVDTNLQSDGVPVKSLGPEKGMYIVNGKYRLEYRTNIEKGPTAYNAKHYTSNSYQMFGAFVNKEGGQKNLPLGTTMLQAPWDTAMGFSWEKVTLQKGESMEYRYVVSVKNSEDMTMNLTQTNLNSTDSKNYPGDNIQTDVTIKAPVDSDLTNSRVTITIPDGLENLSNLVVQGKDVAIDDNYDPTTRILTLTYPALAQNTEMKASFKSVIDDSAGRSTITTSGMVTANDKEDFEKVAAYSNDLVVGYKAKTSLTSQVAEPIFNYGETDKVNYTLTYDDPKPAENPAIDSVLTVKAFPKGIIPVANTVKVDNVATTYDFDEQTGTMTIKIPKIAKQMTDISFDIEGTKESTKGEFSLTGQFSSTNAATSISDPLEITYNRSRLTVSYIDVDTNKNVEGTQMVERDVKLNDRYNEKPIEIKGYGYQKANVPTEGVIQADTDVNIIFYYKKLTFKLEQSVKRSEGTDSTQAYLGEKLTYQLKVNSEMTPSTPKIYYDNFTIVTDEMDKSLEKVENYQLVNSANQKVGTVTWDNVTNQLTGKVTPNTVEVTEHLYLQYDAYVKQDVPFGTDVVASGVVQGTLSDGSNVAVINSNKTNLTVTKGELVFTSIPKSISFGKDLKRASYYQDYFLEGMEGSLSVKDSRGNGNSWAVTAKMEKPLTLLTDETAQLDLYYQEANTKQLLSDTKSAKIYGQVTTSTQVISLSDRWEKGKTGLIVSVPTNKAKGGYYHGRVLWTLEDVPGNGN</sequence>
<accession>A0A940P7E8</accession>
<evidence type="ECO:0000313" key="2">
    <source>
        <dbReference type="Proteomes" id="UP000674938"/>
    </source>
</evidence>
<dbReference type="EMBL" id="JAEEGA010000010">
    <property type="protein sequence ID" value="MBP1042455.1"/>
    <property type="molecule type" value="Genomic_DNA"/>
</dbReference>
<comment type="caution">
    <text evidence="1">The sequence shown here is derived from an EMBL/GenBank/DDBJ whole genome shotgun (WGS) entry which is preliminary data.</text>
</comment>
<dbReference type="RefSeq" id="WP_209529653.1">
    <property type="nucleotide sequence ID" value="NZ_JAEEGA010000010.1"/>
</dbReference>
<evidence type="ECO:0008006" key="3">
    <source>
        <dbReference type="Google" id="ProtNLM"/>
    </source>
</evidence>
<reference evidence="1" key="1">
    <citation type="submission" date="2020-12" db="EMBL/GenBank/DDBJ databases">
        <title>Vagococcus allomyrinae sp. nov. and Enterococcus lavae sp. nov., isolated from the larvae of Allomyrina dichotoma.</title>
        <authorList>
            <person name="Lee S.D."/>
        </authorList>
    </citation>
    <scope>NUCLEOTIDE SEQUENCE</scope>
    <source>
        <strain evidence="1">BWB3-3</strain>
    </source>
</reference>
<organism evidence="1 2">
    <name type="scientific">Vagococcus allomyrinae</name>
    <dbReference type="NCBI Taxonomy" id="2794353"/>
    <lineage>
        <taxon>Bacteria</taxon>
        <taxon>Bacillati</taxon>
        <taxon>Bacillota</taxon>
        <taxon>Bacilli</taxon>
        <taxon>Lactobacillales</taxon>
        <taxon>Enterococcaceae</taxon>
        <taxon>Vagococcus</taxon>
    </lineage>
</organism>
<keyword evidence="2" id="KW-1185">Reference proteome</keyword>
<dbReference type="Proteomes" id="UP000674938">
    <property type="component" value="Unassembled WGS sequence"/>
</dbReference>
<dbReference type="AlphaFoldDB" id="A0A940P7E8"/>